<evidence type="ECO:0000256" key="2">
    <source>
        <dbReference type="SAM" id="Phobius"/>
    </source>
</evidence>
<accession>A0AAV0XCC9</accession>
<keyword evidence="4" id="KW-1185">Reference proteome</keyword>
<protein>
    <submittedName>
        <fullName evidence="3">Uncharacterized protein</fullName>
    </submittedName>
</protein>
<reference evidence="3 4" key="1">
    <citation type="submission" date="2023-01" db="EMBL/GenBank/DDBJ databases">
        <authorList>
            <person name="Whitehead M."/>
        </authorList>
    </citation>
    <scope>NUCLEOTIDE SEQUENCE [LARGE SCALE GENOMIC DNA]</scope>
</reference>
<feature type="compositionally biased region" description="Gly residues" evidence="1">
    <location>
        <begin position="51"/>
        <end position="65"/>
    </location>
</feature>
<feature type="region of interest" description="Disordered" evidence="1">
    <location>
        <begin position="40"/>
        <end position="71"/>
    </location>
</feature>
<keyword evidence="2" id="KW-1133">Transmembrane helix</keyword>
<keyword evidence="2" id="KW-0472">Membrane</keyword>
<dbReference type="Proteomes" id="UP001160148">
    <property type="component" value="Unassembled WGS sequence"/>
</dbReference>
<dbReference type="AlphaFoldDB" id="A0AAV0XCC9"/>
<keyword evidence="2" id="KW-0812">Transmembrane</keyword>
<comment type="caution">
    <text evidence="3">The sequence shown here is derived from an EMBL/GenBank/DDBJ whole genome shotgun (WGS) entry which is preliminary data.</text>
</comment>
<evidence type="ECO:0000313" key="4">
    <source>
        <dbReference type="Proteomes" id="UP001160148"/>
    </source>
</evidence>
<gene>
    <name evidence="3" type="ORF">MEUPH1_LOCUS20076</name>
</gene>
<name>A0AAV0XCC9_9HEMI</name>
<evidence type="ECO:0000256" key="1">
    <source>
        <dbReference type="SAM" id="MobiDB-lite"/>
    </source>
</evidence>
<organism evidence="3 4">
    <name type="scientific">Macrosiphum euphorbiae</name>
    <name type="common">potato aphid</name>
    <dbReference type="NCBI Taxonomy" id="13131"/>
    <lineage>
        <taxon>Eukaryota</taxon>
        <taxon>Metazoa</taxon>
        <taxon>Ecdysozoa</taxon>
        <taxon>Arthropoda</taxon>
        <taxon>Hexapoda</taxon>
        <taxon>Insecta</taxon>
        <taxon>Pterygota</taxon>
        <taxon>Neoptera</taxon>
        <taxon>Paraneoptera</taxon>
        <taxon>Hemiptera</taxon>
        <taxon>Sternorrhyncha</taxon>
        <taxon>Aphidomorpha</taxon>
        <taxon>Aphidoidea</taxon>
        <taxon>Aphididae</taxon>
        <taxon>Macrosiphini</taxon>
        <taxon>Macrosiphum</taxon>
    </lineage>
</organism>
<feature type="transmembrane region" description="Helical" evidence="2">
    <location>
        <begin position="126"/>
        <end position="147"/>
    </location>
</feature>
<sequence length="149" mass="16225">MSYFLSSSPRRAYRSAYSRRFSVCALRVLTRRESVTNRRRSVAIGNDRRSAGGGNDLSVGGGSGGAAAKPEDCSVRLATTADGPNSERGKRFSSEETTVLVAHTVYRVSVNTLVVVAARSIRTLQLATYSFLIFYVSFDLVTFPLQFVG</sequence>
<evidence type="ECO:0000313" key="3">
    <source>
        <dbReference type="EMBL" id="CAI6365349.1"/>
    </source>
</evidence>
<dbReference type="EMBL" id="CARXXK010000004">
    <property type="protein sequence ID" value="CAI6365349.1"/>
    <property type="molecule type" value="Genomic_DNA"/>
</dbReference>
<proteinExistence type="predicted"/>